<keyword evidence="2" id="KW-1185">Reference proteome</keyword>
<evidence type="ECO:0000313" key="1">
    <source>
        <dbReference type="EMBL" id="CAD5217479.1"/>
    </source>
</evidence>
<evidence type="ECO:0000313" key="2">
    <source>
        <dbReference type="Proteomes" id="UP000614601"/>
    </source>
</evidence>
<dbReference type="EMBL" id="CAJFDH010000003">
    <property type="protein sequence ID" value="CAD5217479.1"/>
    <property type="molecule type" value="Genomic_DNA"/>
</dbReference>
<dbReference type="Proteomes" id="UP000783686">
    <property type="component" value="Unassembled WGS sequence"/>
</dbReference>
<name>A0A811KR07_9BILA</name>
<dbReference type="EMBL" id="CAJFCW020000003">
    <property type="protein sequence ID" value="CAG9107863.1"/>
    <property type="molecule type" value="Genomic_DNA"/>
</dbReference>
<dbReference type="Proteomes" id="UP000614601">
    <property type="component" value="Unassembled WGS sequence"/>
</dbReference>
<sequence length="111" mass="12683">MKKTLKKKSGLSSSSNEYYHLGDRALVKFRIIPLNSVIQNELEDAIRGIKKTEFMWQNSSWTIDGNMHSFEIECSYITELTNPLSCLELVKEKCGHLFVSITQISCGVHNE</sequence>
<protein>
    <submittedName>
        <fullName evidence="1">Uncharacterized protein</fullName>
    </submittedName>
</protein>
<gene>
    <name evidence="1" type="ORF">BOKJ2_LOCUS7108</name>
</gene>
<comment type="caution">
    <text evidence="1">The sequence shown here is derived from an EMBL/GenBank/DDBJ whole genome shotgun (WGS) entry which is preliminary data.</text>
</comment>
<proteinExistence type="predicted"/>
<dbReference type="AlphaFoldDB" id="A0A811KR07"/>
<accession>A0A811KR07</accession>
<reference evidence="1" key="1">
    <citation type="submission" date="2020-09" db="EMBL/GenBank/DDBJ databases">
        <authorList>
            <person name="Kikuchi T."/>
        </authorList>
    </citation>
    <scope>NUCLEOTIDE SEQUENCE</scope>
    <source>
        <strain evidence="1">SH1</strain>
    </source>
</reference>
<organism evidence="1 2">
    <name type="scientific">Bursaphelenchus okinawaensis</name>
    <dbReference type="NCBI Taxonomy" id="465554"/>
    <lineage>
        <taxon>Eukaryota</taxon>
        <taxon>Metazoa</taxon>
        <taxon>Ecdysozoa</taxon>
        <taxon>Nematoda</taxon>
        <taxon>Chromadorea</taxon>
        <taxon>Rhabditida</taxon>
        <taxon>Tylenchina</taxon>
        <taxon>Tylenchomorpha</taxon>
        <taxon>Aphelenchoidea</taxon>
        <taxon>Aphelenchoididae</taxon>
        <taxon>Bursaphelenchus</taxon>
    </lineage>
</organism>